<dbReference type="PANTHER" id="PTHR24007">
    <property type="entry name" value="BRCA1-ASSOCIATED PROTEIN"/>
    <property type="match status" value="1"/>
</dbReference>
<dbReference type="PANTHER" id="PTHR24007:SF7">
    <property type="entry name" value="BRCA1-ASSOCIATED PROTEIN"/>
    <property type="match status" value="1"/>
</dbReference>
<evidence type="ECO:0000259" key="7">
    <source>
        <dbReference type="PROSITE" id="PS50271"/>
    </source>
</evidence>
<dbReference type="RefSeq" id="XP_040740610.1">
    <property type="nucleotide sequence ID" value="XM_040890640.1"/>
</dbReference>
<keyword evidence="2 4" id="KW-0863">Zinc-finger</keyword>
<dbReference type="GO" id="GO:0005737">
    <property type="term" value="C:cytoplasm"/>
    <property type="evidence" value="ECO:0007669"/>
    <property type="project" value="TreeGrafter"/>
</dbReference>
<feature type="compositionally biased region" description="Basic residues" evidence="5">
    <location>
        <begin position="552"/>
        <end position="561"/>
    </location>
</feature>
<comment type="caution">
    <text evidence="8">The sequence shown here is derived from an EMBL/GenBank/DDBJ whole genome shotgun (WGS) entry which is preliminary data.</text>
</comment>
<dbReference type="Pfam" id="PF07576">
    <property type="entry name" value="BRAP2"/>
    <property type="match status" value="1"/>
</dbReference>
<evidence type="ECO:0000256" key="1">
    <source>
        <dbReference type="ARBA" id="ARBA00022723"/>
    </source>
</evidence>
<dbReference type="InterPro" id="IPR001841">
    <property type="entry name" value="Znf_RING"/>
</dbReference>
<sequence>MYVYKLYVGLTNVVTAQPKTKRINIFQQSLAGDLQHLSTLKKHRRPDYRFGRIQLEWFRIQKDSSMQGVQTGLSAVFEASGSSSHGSSTPVSTRANRPRVLAVLAVPGYMTPTDFLSFVAPFQSRIEHLRVLRDRSPNHYMILIRLTAAADADEFYMYYNGKTFSPLEPENCHVVYISQVECEYAEIALQSNLFMHPKWDVDDINELPTCPRQGLLTIMCQHTFHCRCLAKWGDGNCPVCRYSQTSPFVDQERFQQAVGSFPQIRLADRSHTPGGGGDLWICLICGTIGCGRYVNGHAKDHFSQTQHPYSMELESQRVWDYVGDGYVHRLLQNKADGKLVELSAPAHTRMAVPQAGTSRLNRSTPPDSKTSQQVPSCPSDVYFEAREKLDAVTEEYEILLTSQLESQREHYEIQLARQQHQNARWPKQYADLERKFAELETKYTGLAAAQDLSTRIQFRRDLGKQRDRAESERREWAEERKRLEKSTDDARLLAEEKALSQHLIANQAKLNETIAQMNHSMDDLKEQEKISASGSSLQGASVVGVAEAPAKSKGKRRIPRK</sequence>
<dbReference type="GO" id="GO:0016567">
    <property type="term" value="P:protein ubiquitination"/>
    <property type="evidence" value="ECO:0007669"/>
    <property type="project" value="TreeGrafter"/>
</dbReference>
<dbReference type="Pfam" id="PF02148">
    <property type="entry name" value="zf-UBP"/>
    <property type="match status" value="1"/>
</dbReference>
<dbReference type="InterPro" id="IPR013083">
    <property type="entry name" value="Znf_RING/FYVE/PHD"/>
</dbReference>
<dbReference type="GO" id="GO:0008270">
    <property type="term" value="F:zinc ion binding"/>
    <property type="evidence" value="ECO:0007669"/>
    <property type="project" value="UniProtKB-KW"/>
</dbReference>
<proteinExistence type="predicted"/>
<dbReference type="InterPro" id="IPR011422">
    <property type="entry name" value="BRAP2/ETP1_RRM"/>
</dbReference>
<keyword evidence="1" id="KW-0479">Metal-binding</keyword>
<feature type="region of interest" description="Disordered" evidence="5">
    <location>
        <begin position="522"/>
        <end position="561"/>
    </location>
</feature>
<dbReference type="CDD" id="cd12437">
    <property type="entry name" value="RRM_BRAP2_like"/>
    <property type="match status" value="1"/>
</dbReference>
<feature type="region of interest" description="Disordered" evidence="5">
    <location>
        <begin position="350"/>
        <end position="376"/>
    </location>
</feature>
<dbReference type="GO" id="GO:0061630">
    <property type="term" value="F:ubiquitin protein ligase activity"/>
    <property type="evidence" value="ECO:0007669"/>
    <property type="project" value="TreeGrafter"/>
</dbReference>
<dbReference type="Proteomes" id="UP000193922">
    <property type="component" value="Unassembled WGS sequence"/>
</dbReference>
<dbReference type="PROSITE" id="PS50271">
    <property type="entry name" value="ZF_UBP"/>
    <property type="match status" value="1"/>
</dbReference>
<evidence type="ECO:0000256" key="2">
    <source>
        <dbReference type="ARBA" id="ARBA00022771"/>
    </source>
</evidence>
<dbReference type="InterPro" id="IPR001607">
    <property type="entry name" value="Znf_UBP"/>
</dbReference>
<protein>
    <submittedName>
        <fullName evidence="8">BRAP2-domain-containing protein</fullName>
    </submittedName>
</protein>
<evidence type="ECO:0000256" key="4">
    <source>
        <dbReference type="PROSITE-ProRule" id="PRU00502"/>
    </source>
</evidence>
<evidence type="ECO:0000259" key="6">
    <source>
        <dbReference type="PROSITE" id="PS50089"/>
    </source>
</evidence>
<dbReference type="PROSITE" id="PS50089">
    <property type="entry name" value="ZF_RING_2"/>
    <property type="match status" value="1"/>
</dbReference>
<gene>
    <name evidence="8" type="ORF">DL89DRAFT_295469</name>
</gene>
<dbReference type="CDD" id="cd16457">
    <property type="entry name" value="RING-H2_BRAP2"/>
    <property type="match status" value="1"/>
</dbReference>
<accession>A0A1Y1VZF7</accession>
<name>A0A1Y1VZF7_9FUNG</name>
<dbReference type="SUPFAM" id="SSF57850">
    <property type="entry name" value="RING/U-box"/>
    <property type="match status" value="1"/>
</dbReference>
<feature type="compositionally biased region" description="Polar residues" evidence="5">
    <location>
        <begin position="530"/>
        <end position="539"/>
    </location>
</feature>
<reference evidence="8 9" key="1">
    <citation type="submission" date="2016-07" db="EMBL/GenBank/DDBJ databases">
        <title>Pervasive Adenine N6-methylation of Active Genes in Fungi.</title>
        <authorList>
            <consortium name="DOE Joint Genome Institute"/>
            <person name="Mondo S.J."/>
            <person name="Dannebaum R.O."/>
            <person name="Kuo R.C."/>
            <person name="Labutti K."/>
            <person name="Haridas S."/>
            <person name="Kuo A."/>
            <person name="Salamov A."/>
            <person name="Ahrendt S.R."/>
            <person name="Lipzen A."/>
            <person name="Sullivan W."/>
            <person name="Andreopoulos W.B."/>
            <person name="Clum A."/>
            <person name="Lindquist E."/>
            <person name="Daum C."/>
            <person name="Ramamoorthy G.K."/>
            <person name="Gryganskyi A."/>
            <person name="Culley D."/>
            <person name="Magnuson J.K."/>
            <person name="James T.Y."/>
            <person name="O'Malley M.A."/>
            <person name="Stajich J.E."/>
            <person name="Spatafora J.W."/>
            <person name="Visel A."/>
            <person name="Grigoriev I.V."/>
        </authorList>
    </citation>
    <scope>NUCLEOTIDE SEQUENCE [LARGE SCALE GENOMIC DNA]</scope>
    <source>
        <strain evidence="8 9">ATCC 12442</strain>
    </source>
</reference>
<dbReference type="AlphaFoldDB" id="A0A1Y1VZF7"/>
<dbReference type="InterPro" id="IPR047243">
    <property type="entry name" value="RING-H2_BRAP2"/>
</dbReference>
<evidence type="ECO:0000256" key="5">
    <source>
        <dbReference type="SAM" id="MobiDB-lite"/>
    </source>
</evidence>
<dbReference type="EMBL" id="MCFD01000015">
    <property type="protein sequence ID" value="ORX66622.1"/>
    <property type="molecule type" value="Genomic_DNA"/>
</dbReference>
<dbReference type="GeneID" id="63807288"/>
<dbReference type="GO" id="GO:0007265">
    <property type="term" value="P:Ras protein signal transduction"/>
    <property type="evidence" value="ECO:0007669"/>
    <property type="project" value="TreeGrafter"/>
</dbReference>
<feature type="domain" description="RING-type" evidence="6">
    <location>
        <begin position="220"/>
        <end position="241"/>
    </location>
</feature>
<evidence type="ECO:0000256" key="3">
    <source>
        <dbReference type="ARBA" id="ARBA00022833"/>
    </source>
</evidence>
<dbReference type="STRING" id="61395.A0A1Y1VZF7"/>
<keyword evidence="9" id="KW-1185">Reference proteome</keyword>
<feature type="domain" description="UBP-type" evidence="7">
    <location>
        <begin position="238"/>
        <end position="346"/>
    </location>
</feature>
<dbReference type="Gene3D" id="3.30.40.10">
    <property type="entry name" value="Zinc/RING finger domain, C3HC4 (zinc finger)"/>
    <property type="match status" value="2"/>
</dbReference>
<feature type="region of interest" description="Disordered" evidence="5">
    <location>
        <begin position="462"/>
        <end position="488"/>
    </location>
</feature>
<organism evidence="8 9">
    <name type="scientific">Linderina pennispora</name>
    <dbReference type="NCBI Taxonomy" id="61395"/>
    <lineage>
        <taxon>Eukaryota</taxon>
        <taxon>Fungi</taxon>
        <taxon>Fungi incertae sedis</taxon>
        <taxon>Zoopagomycota</taxon>
        <taxon>Kickxellomycotina</taxon>
        <taxon>Kickxellomycetes</taxon>
        <taxon>Kickxellales</taxon>
        <taxon>Kickxellaceae</taxon>
        <taxon>Linderina</taxon>
    </lineage>
</organism>
<dbReference type="OrthoDB" id="273556at2759"/>
<evidence type="ECO:0000313" key="8">
    <source>
        <dbReference type="EMBL" id="ORX66622.1"/>
    </source>
</evidence>
<feature type="compositionally biased region" description="Polar residues" evidence="5">
    <location>
        <begin position="355"/>
        <end position="376"/>
    </location>
</feature>
<keyword evidence="3" id="KW-0862">Zinc</keyword>
<dbReference type="SMART" id="SM00290">
    <property type="entry name" value="ZnF_UBP"/>
    <property type="match status" value="1"/>
</dbReference>
<evidence type="ECO:0000313" key="9">
    <source>
        <dbReference type="Proteomes" id="UP000193922"/>
    </source>
</evidence>